<dbReference type="EMBL" id="MK061408">
    <property type="protein sequence ID" value="AZF93393.1"/>
    <property type="molecule type" value="Genomic_DNA"/>
</dbReference>
<gene>
    <name evidence="1" type="primary">8</name>
    <name evidence="1" type="ORF">SEA_CENTAUR_8</name>
</gene>
<dbReference type="KEGG" id="vg:64947435"/>
<evidence type="ECO:0000313" key="2">
    <source>
        <dbReference type="Proteomes" id="UP000273202"/>
    </source>
</evidence>
<sequence>MLFETMIQVAVMRGSAVEAYYFLDADYGLDTQAGRDAVVEAIESVIADLPEGSQVYAIALNVVDKPQRPNGEVVNRSRMVQLYTPGDYTPFWDFLGPVT</sequence>
<accession>A0A3G8FF26</accession>
<dbReference type="Proteomes" id="UP000273202">
    <property type="component" value="Segment"/>
</dbReference>
<dbReference type="GeneID" id="64947435"/>
<name>A0A3G8FF26_9CAUD</name>
<reference evidence="1 2" key="1">
    <citation type="submission" date="2018-10" db="EMBL/GenBank/DDBJ databases">
        <authorList>
            <person name="Staples A.K."/>
            <person name="Chhabra S.A."/>
            <person name="Chang S.T."/>
            <person name="Gover H.T."/>
            <person name="Sandhu A."/>
            <person name="Gaffney B.L."/>
            <person name="King R.A."/>
            <person name="Rinehart C.A."/>
            <person name="Rowland N.S."/>
            <person name="Garlena R.A."/>
            <person name="Russell D.A."/>
            <person name="Pope W.H."/>
            <person name="Jacobs-Sera D."/>
            <person name="Hendrix R.W."/>
            <person name="Hatfull G.F."/>
        </authorList>
    </citation>
    <scope>NUCLEOTIDE SEQUENCE [LARGE SCALE GENOMIC DNA]</scope>
</reference>
<keyword evidence="2" id="KW-1185">Reference proteome</keyword>
<organism evidence="1 2">
    <name type="scientific">Mycobacterium phage Centaur</name>
    <dbReference type="NCBI Taxonomy" id="2488784"/>
    <lineage>
        <taxon>Viruses</taxon>
        <taxon>Duplodnaviria</taxon>
        <taxon>Heunggongvirae</taxon>
        <taxon>Uroviricota</taxon>
        <taxon>Caudoviricetes</taxon>
        <taxon>Turbidovirus</taxon>
        <taxon>Turbidovirus centaur</taxon>
    </lineage>
</organism>
<evidence type="ECO:0000313" key="1">
    <source>
        <dbReference type="EMBL" id="AZF93393.1"/>
    </source>
</evidence>
<dbReference type="RefSeq" id="YP_010063624.1">
    <property type="nucleotide sequence ID" value="NC_054808.1"/>
</dbReference>
<protein>
    <submittedName>
        <fullName evidence="1">Uncharacterized protein</fullName>
    </submittedName>
</protein>
<proteinExistence type="predicted"/>